<dbReference type="AlphaFoldDB" id="A0A6A3ZGC2"/>
<dbReference type="Proteomes" id="UP000433483">
    <property type="component" value="Unassembled WGS sequence"/>
</dbReference>
<protein>
    <submittedName>
        <fullName evidence="6">Uncharacterized protein</fullName>
    </submittedName>
</protein>
<reference evidence="7 8" key="1">
    <citation type="submission" date="2018-08" db="EMBL/GenBank/DDBJ databases">
        <title>Genomic investigation of the strawberry pathogen Phytophthora fragariae indicates pathogenicity is determined by transcriptional variation in three key races.</title>
        <authorList>
            <person name="Adams T.M."/>
            <person name="Armitage A.D."/>
            <person name="Sobczyk M.K."/>
            <person name="Bates H.J."/>
            <person name="Dunwell J.M."/>
            <person name="Nellist C.F."/>
            <person name="Harrison R.J."/>
        </authorList>
    </citation>
    <scope>NUCLEOTIDE SEQUENCE [LARGE SCALE GENOMIC DNA]</scope>
    <source>
        <strain evidence="6 9">BC-1</strain>
        <strain evidence="5 8">NOV-27</strain>
        <strain evidence="4 10">NOV-71</strain>
        <strain evidence="2 7">NOV-9</strain>
        <strain evidence="3 11">SCRP245</strain>
    </source>
</reference>
<evidence type="ECO:0000256" key="1">
    <source>
        <dbReference type="SAM" id="MobiDB-lite"/>
    </source>
</evidence>
<dbReference type="Proteomes" id="UP000440367">
    <property type="component" value="Unassembled WGS sequence"/>
</dbReference>
<evidence type="ECO:0000313" key="9">
    <source>
        <dbReference type="Proteomes" id="UP000440367"/>
    </source>
</evidence>
<dbReference type="EMBL" id="QXGF01000582">
    <property type="protein sequence ID" value="KAE8938136.1"/>
    <property type="molecule type" value="Genomic_DNA"/>
</dbReference>
<feature type="region of interest" description="Disordered" evidence="1">
    <location>
        <begin position="1"/>
        <end position="25"/>
    </location>
</feature>
<evidence type="ECO:0000313" key="11">
    <source>
        <dbReference type="Proteomes" id="UP000460718"/>
    </source>
</evidence>
<sequence length="122" mass="13864">MPDRQRPAWSTLRDQRAKRPNRAAACGRNCRHDEEDLPLERIRARTQHCDDNYDAAVVGDTHTPLSSMSKSVCLKMEKMLEKELVCTINWTTAPLPPEPEEASARREEAEVVHVLNFAAMPP</sequence>
<dbReference type="EMBL" id="QXFW01000475">
    <property type="protein sequence ID" value="KAE9011115.1"/>
    <property type="molecule type" value="Genomic_DNA"/>
</dbReference>
<evidence type="ECO:0000313" key="7">
    <source>
        <dbReference type="Proteomes" id="UP000429523"/>
    </source>
</evidence>
<name>A0A6A3ZGC2_9STRA</name>
<evidence type="ECO:0000313" key="10">
    <source>
        <dbReference type="Proteomes" id="UP000441208"/>
    </source>
</evidence>
<comment type="caution">
    <text evidence="6">The sequence shown here is derived from an EMBL/GenBank/DDBJ whole genome shotgun (WGS) entry which is preliminary data.</text>
</comment>
<keyword evidence="8" id="KW-1185">Reference proteome</keyword>
<gene>
    <name evidence="6" type="ORF">PF002_g11779</name>
    <name evidence="5" type="ORF">PF005_g10709</name>
    <name evidence="4" type="ORF">PF007_g10631</name>
    <name evidence="2" type="ORF">PF009_g11974</name>
    <name evidence="3" type="ORF">PF011_g9513</name>
</gene>
<evidence type="ECO:0000313" key="5">
    <source>
        <dbReference type="EMBL" id="KAE9212165.1"/>
    </source>
</evidence>
<organism evidence="6 9">
    <name type="scientific">Phytophthora fragariae</name>
    <dbReference type="NCBI Taxonomy" id="53985"/>
    <lineage>
        <taxon>Eukaryota</taxon>
        <taxon>Sar</taxon>
        <taxon>Stramenopiles</taxon>
        <taxon>Oomycota</taxon>
        <taxon>Peronosporomycetes</taxon>
        <taxon>Peronosporales</taxon>
        <taxon>Peronosporaceae</taxon>
        <taxon>Phytophthora</taxon>
    </lineage>
</organism>
<dbReference type="EMBL" id="QXFZ01000508">
    <property type="protein sequence ID" value="KAE9113744.1"/>
    <property type="molecule type" value="Genomic_DNA"/>
</dbReference>
<dbReference type="Proteomes" id="UP000441208">
    <property type="component" value="Unassembled WGS sequence"/>
</dbReference>
<accession>A0A6A3ZGC2</accession>
<dbReference type="EMBL" id="QXGB01000515">
    <property type="protein sequence ID" value="KAE9212165.1"/>
    <property type="molecule type" value="Genomic_DNA"/>
</dbReference>
<evidence type="ECO:0000313" key="8">
    <source>
        <dbReference type="Proteomes" id="UP000433483"/>
    </source>
</evidence>
<evidence type="ECO:0000313" key="6">
    <source>
        <dbReference type="EMBL" id="KAE9234537.1"/>
    </source>
</evidence>
<dbReference type="EMBL" id="QXGD01000548">
    <property type="protein sequence ID" value="KAE9234537.1"/>
    <property type="molecule type" value="Genomic_DNA"/>
</dbReference>
<evidence type="ECO:0000313" key="4">
    <source>
        <dbReference type="EMBL" id="KAE9113744.1"/>
    </source>
</evidence>
<proteinExistence type="predicted"/>
<evidence type="ECO:0000313" key="3">
    <source>
        <dbReference type="EMBL" id="KAE9011115.1"/>
    </source>
</evidence>
<dbReference type="Proteomes" id="UP000429523">
    <property type="component" value="Unassembled WGS sequence"/>
</dbReference>
<dbReference type="Proteomes" id="UP000460718">
    <property type="component" value="Unassembled WGS sequence"/>
</dbReference>
<evidence type="ECO:0000313" key="2">
    <source>
        <dbReference type="EMBL" id="KAE8938136.1"/>
    </source>
</evidence>